<sequence>MTNREEGTPQRGEMSGVDADSLIEPALLDRMTDAFLALDDEWRLTYLNEQAAEMVRNAADADPDEELVGRDVRELLPEFVDTEVHEGYVEAMESQSPVEFETRYEPLDAWLEVRAYPSASGLSAFVRDVTEEHDRRERLRMHEEALTAITEVFVAADRPFDERVSELLGIGAEMLDTEYGTLSRIREDRYVFEVVYAPDDSVEAGDAVDLSATNCERVVLAEESLALADVSDDEELAARVGHAEWGISCYLGAPVRVHGSVYGTFCFYDRDAREEPFEDWQVTLVELMAVWVSAQLERQVVEEDLRRQNDRLEEFATIVSHDLRNPLAVAKGQTELAAESVDDERLEKAARAHERMERIISDVLTMARTGSVVEETEPVDLSTAAPEAWSTVDTAAATLDASDAPSVRADRSRLVQLLENLFRNAVEHGGDDVHVTVGRIDDPDRSGFYVADDGPGIPEGDREAVFDHGYTTHEEGTGFGLSIVRGIATAHGWTASATASGAGGARFEFLDVESA</sequence>
<feature type="domain" description="Histidine kinase" evidence="6">
    <location>
        <begin position="318"/>
        <end position="509"/>
    </location>
</feature>
<dbReference type="Pfam" id="PF08448">
    <property type="entry name" value="PAS_4"/>
    <property type="match status" value="1"/>
</dbReference>
<dbReference type="EC" id="2.7.13.3" evidence="2"/>
<dbReference type="SUPFAM" id="SSF55781">
    <property type="entry name" value="GAF domain-like"/>
    <property type="match status" value="1"/>
</dbReference>
<protein>
    <recommendedName>
        <fullName evidence="2">histidine kinase</fullName>
        <ecNumber evidence="2">2.7.13.3</ecNumber>
    </recommendedName>
</protein>
<dbReference type="SMART" id="SM00388">
    <property type="entry name" value="HisKA"/>
    <property type="match status" value="1"/>
</dbReference>
<dbReference type="GO" id="GO:0000155">
    <property type="term" value="F:phosphorelay sensor kinase activity"/>
    <property type="evidence" value="ECO:0007669"/>
    <property type="project" value="InterPro"/>
</dbReference>
<dbReference type="GeneID" id="67177000"/>
<proteinExistence type="predicted"/>
<dbReference type="InterPro" id="IPR035965">
    <property type="entry name" value="PAS-like_dom_sf"/>
</dbReference>
<dbReference type="SMART" id="SM00065">
    <property type="entry name" value="GAF"/>
    <property type="match status" value="1"/>
</dbReference>
<dbReference type="InterPro" id="IPR036890">
    <property type="entry name" value="HATPase_C_sf"/>
</dbReference>
<evidence type="ECO:0000256" key="1">
    <source>
        <dbReference type="ARBA" id="ARBA00000085"/>
    </source>
</evidence>
<dbReference type="PANTHER" id="PTHR43711:SF1">
    <property type="entry name" value="HISTIDINE KINASE 1"/>
    <property type="match status" value="1"/>
</dbReference>
<dbReference type="RefSeq" id="WP_222607876.1">
    <property type="nucleotide sequence ID" value="NZ_CP081958.1"/>
</dbReference>
<dbReference type="SUPFAM" id="SSF55874">
    <property type="entry name" value="ATPase domain of HSP90 chaperone/DNA topoisomerase II/histidine kinase"/>
    <property type="match status" value="1"/>
</dbReference>
<dbReference type="InterPro" id="IPR003594">
    <property type="entry name" value="HATPase_dom"/>
</dbReference>
<gene>
    <name evidence="7" type="ORF">K6T50_02620</name>
</gene>
<evidence type="ECO:0000313" key="7">
    <source>
        <dbReference type="EMBL" id="QZP38072.1"/>
    </source>
</evidence>
<keyword evidence="8" id="KW-1185">Reference proteome</keyword>
<dbReference type="Gene3D" id="3.30.450.40">
    <property type="match status" value="1"/>
</dbReference>
<dbReference type="PANTHER" id="PTHR43711">
    <property type="entry name" value="TWO-COMPONENT HISTIDINE KINASE"/>
    <property type="match status" value="1"/>
</dbReference>
<keyword evidence="4" id="KW-0418">Kinase</keyword>
<dbReference type="InterPro" id="IPR029016">
    <property type="entry name" value="GAF-like_dom_sf"/>
</dbReference>
<dbReference type="Proteomes" id="UP000826254">
    <property type="component" value="Chromosome"/>
</dbReference>
<name>A0A8T8WDY2_9EURY</name>
<dbReference type="Pfam" id="PF00512">
    <property type="entry name" value="HisKA"/>
    <property type="match status" value="1"/>
</dbReference>
<dbReference type="Pfam" id="PF02518">
    <property type="entry name" value="HATPase_c"/>
    <property type="match status" value="1"/>
</dbReference>
<dbReference type="Gene3D" id="3.30.450.20">
    <property type="entry name" value="PAS domain"/>
    <property type="match status" value="1"/>
</dbReference>
<reference evidence="7 8" key="1">
    <citation type="journal article" date="2021" name="Int. J. Syst. Evol. Microbiol.">
        <title>Halobaculum halophilum sp. nov. and Halobaculum salinum sp. nov., isolated from salt lake and saline soil.</title>
        <authorList>
            <person name="Cui H.L."/>
            <person name="Shi X.W."/>
            <person name="Yin X.M."/>
            <person name="Yang X.Y."/>
            <person name="Hou J."/>
            <person name="Zhu L."/>
        </authorList>
    </citation>
    <scope>NUCLEOTIDE SEQUENCE [LARGE SCALE GENOMIC DNA]</scope>
    <source>
        <strain evidence="7 8">NBRC 109044</strain>
    </source>
</reference>
<dbReference type="Pfam" id="PF01590">
    <property type="entry name" value="GAF"/>
    <property type="match status" value="1"/>
</dbReference>
<dbReference type="CDD" id="cd00130">
    <property type="entry name" value="PAS"/>
    <property type="match status" value="1"/>
</dbReference>
<dbReference type="SUPFAM" id="SSF47384">
    <property type="entry name" value="Homodimeric domain of signal transducing histidine kinase"/>
    <property type="match status" value="1"/>
</dbReference>
<dbReference type="SMART" id="SM00387">
    <property type="entry name" value="HATPase_c"/>
    <property type="match status" value="1"/>
</dbReference>
<evidence type="ECO:0000259" key="6">
    <source>
        <dbReference type="PROSITE" id="PS50109"/>
    </source>
</evidence>
<evidence type="ECO:0000256" key="2">
    <source>
        <dbReference type="ARBA" id="ARBA00012438"/>
    </source>
</evidence>
<dbReference type="InterPro" id="IPR005467">
    <property type="entry name" value="His_kinase_dom"/>
</dbReference>
<dbReference type="InterPro" id="IPR013656">
    <property type="entry name" value="PAS_4"/>
</dbReference>
<dbReference type="SUPFAM" id="SSF55785">
    <property type="entry name" value="PYP-like sensor domain (PAS domain)"/>
    <property type="match status" value="1"/>
</dbReference>
<dbReference type="InterPro" id="IPR003661">
    <property type="entry name" value="HisK_dim/P_dom"/>
</dbReference>
<accession>A0A8T8WDY2</accession>
<dbReference type="InterPro" id="IPR003018">
    <property type="entry name" value="GAF"/>
</dbReference>
<dbReference type="Gene3D" id="1.10.287.130">
    <property type="match status" value="1"/>
</dbReference>
<dbReference type="KEGG" id="hmp:K6T50_02620"/>
<keyword evidence="5" id="KW-0902">Two-component regulatory system</keyword>
<evidence type="ECO:0000313" key="8">
    <source>
        <dbReference type="Proteomes" id="UP000826254"/>
    </source>
</evidence>
<keyword evidence="3" id="KW-0808">Transferase</keyword>
<dbReference type="PROSITE" id="PS50109">
    <property type="entry name" value="HIS_KIN"/>
    <property type="match status" value="1"/>
</dbReference>
<dbReference type="EMBL" id="CP081958">
    <property type="protein sequence ID" value="QZP38072.1"/>
    <property type="molecule type" value="Genomic_DNA"/>
</dbReference>
<dbReference type="CDD" id="cd00082">
    <property type="entry name" value="HisKA"/>
    <property type="match status" value="1"/>
</dbReference>
<dbReference type="AlphaFoldDB" id="A0A8T8WDY2"/>
<evidence type="ECO:0000256" key="4">
    <source>
        <dbReference type="ARBA" id="ARBA00022777"/>
    </source>
</evidence>
<dbReference type="CDD" id="cd00075">
    <property type="entry name" value="HATPase"/>
    <property type="match status" value="1"/>
</dbReference>
<organism evidence="7 8">
    <name type="scientific">Halobaculum magnesiiphilum</name>
    <dbReference type="NCBI Taxonomy" id="1017351"/>
    <lineage>
        <taxon>Archaea</taxon>
        <taxon>Methanobacteriati</taxon>
        <taxon>Methanobacteriota</taxon>
        <taxon>Stenosarchaea group</taxon>
        <taxon>Halobacteria</taxon>
        <taxon>Halobacteriales</taxon>
        <taxon>Haloferacaceae</taxon>
        <taxon>Halobaculum</taxon>
    </lineage>
</organism>
<dbReference type="InterPro" id="IPR036097">
    <property type="entry name" value="HisK_dim/P_sf"/>
</dbReference>
<comment type="catalytic activity">
    <reaction evidence="1">
        <text>ATP + protein L-histidine = ADP + protein N-phospho-L-histidine.</text>
        <dbReference type="EC" id="2.7.13.3"/>
    </reaction>
</comment>
<dbReference type="InterPro" id="IPR000014">
    <property type="entry name" value="PAS"/>
</dbReference>
<evidence type="ECO:0000256" key="3">
    <source>
        <dbReference type="ARBA" id="ARBA00022679"/>
    </source>
</evidence>
<dbReference type="Gene3D" id="3.30.565.10">
    <property type="entry name" value="Histidine kinase-like ATPase, C-terminal domain"/>
    <property type="match status" value="1"/>
</dbReference>
<dbReference type="InterPro" id="IPR050736">
    <property type="entry name" value="Sensor_HK_Regulatory"/>
</dbReference>
<evidence type="ECO:0000256" key="5">
    <source>
        <dbReference type="ARBA" id="ARBA00023012"/>
    </source>
</evidence>